<accession>A0A6J6BZF9</accession>
<evidence type="ECO:0000313" key="1">
    <source>
        <dbReference type="EMBL" id="CAB4544492.1"/>
    </source>
</evidence>
<dbReference type="Pfam" id="PF13419">
    <property type="entry name" value="HAD_2"/>
    <property type="match status" value="1"/>
</dbReference>
<dbReference type="Gene3D" id="3.40.50.1000">
    <property type="entry name" value="HAD superfamily/HAD-like"/>
    <property type="match status" value="1"/>
</dbReference>
<dbReference type="InterPro" id="IPR036412">
    <property type="entry name" value="HAD-like_sf"/>
</dbReference>
<proteinExistence type="predicted"/>
<dbReference type="Gene3D" id="1.10.150.240">
    <property type="entry name" value="Putative phosphatase, domain 2"/>
    <property type="match status" value="1"/>
</dbReference>
<sequence>MSSGSGATGTLRAVLWDMDGTLVDTEPYWIEREHEIVAEHGNGGWTHEHGLALVGRDLRDSAAYLREHGELDLGIDEIVHLLLDGVIDRVRQRVPWRPGARELLADVVAAGIPCALVTMSWTRFTDAIVPLLPDGSFTVVVAGDDVTNGKPHPEPYLTAAERLGVDPTDCVAIEDSFTGVRSADAAGCCTLAVPHVVPIPDGHGHHRLHSLEGVTAAQLSGLLSSCRRTRSGA</sequence>
<name>A0A6J6BZF9_9ZZZZ</name>
<dbReference type="PRINTS" id="PR00413">
    <property type="entry name" value="HADHALOGNASE"/>
</dbReference>
<protein>
    <submittedName>
        <fullName evidence="1">Unannotated protein</fullName>
    </submittedName>
</protein>
<organism evidence="1">
    <name type="scientific">freshwater metagenome</name>
    <dbReference type="NCBI Taxonomy" id="449393"/>
    <lineage>
        <taxon>unclassified sequences</taxon>
        <taxon>metagenomes</taxon>
        <taxon>ecological metagenomes</taxon>
    </lineage>
</organism>
<dbReference type="PANTHER" id="PTHR18901:SF38">
    <property type="entry name" value="PSEUDOURIDINE-5'-PHOSPHATASE"/>
    <property type="match status" value="1"/>
</dbReference>
<dbReference type="InterPro" id="IPR023214">
    <property type="entry name" value="HAD_sf"/>
</dbReference>
<dbReference type="SFLD" id="SFLDG01129">
    <property type="entry name" value="C1.5:_HAD__Beta-PGM__Phosphata"/>
    <property type="match status" value="1"/>
</dbReference>
<dbReference type="AlphaFoldDB" id="A0A6J6BZF9"/>
<dbReference type="CDD" id="cd07505">
    <property type="entry name" value="HAD_BPGM-like"/>
    <property type="match status" value="1"/>
</dbReference>
<dbReference type="InterPro" id="IPR023198">
    <property type="entry name" value="PGP-like_dom2"/>
</dbReference>
<reference evidence="1" key="1">
    <citation type="submission" date="2020-05" db="EMBL/GenBank/DDBJ databases">
        <authorList>
            <person name="Chiriac C."/>
            <person name="Salcher M."/>
            <person name="Ghai R."/>
            <person name="Kavagutti S V."/>
        </authorList>
    </citation>
    <scope>NUCLEOTIDE SEQUENCE</scope>
</reference>
<dbReference type="InterPro" id="IPR041492">
    <property type="entry name" value="HAD_2"/>
</dbReference>
<dbReference type="PANTHER" id="PTHR18901">
    <property type="entry name" value="2-DEOXYGLUCOSE-6-PHOSPHATE PHOSPHATASE 2"/>
    <property type="match status" value="1"/>
</dbReference>
<dbReference type="InterPro" id="IPR006439">
    <property type="entry name" value="HAD-SF_hydro_IA"/>
</dbReference>
<dbReference type="NCBIfam" id="TIGR01509">
    <property type="entry name" value="HAD-SF-IA-v3"/>
    <property type="match status" value="1"/>
</dbReference>
<dbReference type="SFLD" id="SFLDS00003">
    <property type="entry name" value="Haloacid_Dehalogenase"/>
    <property type="match status" value="1"/>
</dbReference>
<dbReference type="EMBL" id="CAEZSR010000011">
    <property type="protein sequence ID" value="CAB4544492.1"/>
    <property type="molecule type" value="Genomic_DNA"/>
</dbReference>
<gene>
    <name evidence="1" type="ORF">UFOPK1493_00551</name>
</gene>
<dbReference type="SUPFAM" id="SSF56784">
    <property type="entry name" value="HAD-like"/>
    <property type="match status" value="1"/>
</dbReference>